<dbReference type="SUPFAM" id="SSF55481">
    <property type="entry name" value="N-terminal domain of eukaryotic peptide chain release factor subunit 1, ERF1"/>
    <property type="match status" value="1"/>
</dbReference>
<sequence>METVKTLSECSSQNGTSMVTIFMPNTDNNSKNLMINKLNYEISTANNIKSKLVRKDVLSSLKSAIYNIKNYNNINENGIVLCSGIIKPNMSCL</sequence>
<organism evidence="2">
    <name type="scientific">Hokovirus HKV1</name>
    <dbReference type="NCBI Taxonomy" id="1977638"/>
    <lineage>
        <taxon>Viruses</taxon>
        <taxon>Varidnaviria</taxon>
        <taxon>Bamfordvirae</taxon>
        <taxon>Nucleocytoviricota</taxon>
        <taxon>Megaviricetes</taxon>
        <taxon>Imitervirales</taxon>
        <taxon>Mimiviridae</taxon>
        <taxon>Klosneuvirinae</taxon>
        <taxon>Hokovirus</taxon>
    </lineage>
</organism>
<evidence type="ECO:0000259" key="1">
    <source>
        <dbReference type="Pfam" id="PF03463"/>
    </source>
</evidence>
<dbReference type="InterPro" id="IPR024049">
    <property type="entry name" value="eRF1_1_sf"/>
</dbReference>
<feature type="domain" description="eRF1/Pelota-like N-terminal" evidence="1">
    <location>
        <begin position="4"/>
        <end position="88"/>
    </location>
</feature>
<protein>
    <recommendedName>
        <fullName evidence="1">eRF1/Pelota-like N-terminal domain-containing protein</fullName>
    </recommendedName>
</protein>
<dbReference type="PANTHER" id="PTHR10113">
    <property type="entry name" value="PEPTIDE CHAIN RELEASE FACTOR SUBUNIT 1"/>
    <property type="match status" value="1"/>
</dbReference>
<dbReference type="Gene3D" id="3.30.960.10">
    <property type="entry name" value="eRF1 domain 1"/>
    <property type="match status" value="1"/>
</dbReference>
<proteinExistence type="predicted"/>
<dbReference type="InterPro" id="IPR004403">
    <property type="entry name" value="Peptide_chain-rel_eRF1/aRF1"/>
</dbReference>
<dbReference type="EMBL" id="KY684105">
    <property type="protein sequence ID" value="ARF10995.1"/>
    <property type="molecule type" value="Genomic_DNA"/>
</dbReference>
<dbReference type="InterPro" id="IPR005140">
    <property type="entry name" value="eRF1_Pelota-like_N"/>
</dbReference>
<reference evidence="2" key="1">
    <citation type="journal article" date="2017" name="Science">
        <title>Giant viruses with an expanded complement of translation system components.</title>
        <authorList>
            <person name="Schulz F."/>
            <person name="Yutin N."/>
            <person name="Ivanova N.N."/>
            <person name="Ortega D.R."/>
            <person name="Lee T.K."/>
            <person name="Vierheilig J."/>
            <person name="Daims H."/>
            <person name="Horn M."/>
            <person name="Wagner M."/>
            <person name="Jensen G.J."/>
            <person name="Kyrpides N.C."/>
            <person name="Koonin E.V."/>
            <person name="Woyke T."/>
        </authorList>
    </citation>
    <scope>NUCLEOTIDE SEQUENCE</scope>
    <source>
        <strain evidence="2">HKV1</strain>
    </source>
</reference>
<accession>A0A1V0SGZ3</accession>
<name>A0A1V0SGZ3_9VIRU</name>
<gene>
    <name evidence="2" type="ORF">Hokovirus_3_268</name>
</gene>
<evidence type="ECO:0000313" key="2">
    <source>
        <dbReference type="EMBL" id="ARF10995.1"/>
    </source>
</evidence>
<dbReference type="Pfam" id="PF03463">
    <property type="entry name" value="eRF1_1"/>
    <property type="match status" value="1"/>
</dbReference>